<dbReference type="AlphaFoldDB" id="A0AAD6HGA9"/>
<gene>
    <name evidence="3" type="ORF">N7493_009127</name>
</gene>
<comment type="caution">
    <text evidence="3">The sequence shown here is derived from an EMBL/GenBank/DDBJ whole genome shotgun (WGS) entry which is preliminary data.</text>
</comment>
<keyword evidence="4" id="KW-1185">Reference proteome</keyword>
<feature type="region of interest" description="Disordered" evidence="2">
    <location>
        <begin position="180"/>
        <end position="211"/>
    </location>
</feature>
<accession>A0AAD6HGA9</accession>
<reference evidence="3" key="2">
    <citation type="submission" date="2023-01" db="EMBL/GenBank/DDBJ databases">
        <authorList>
            <person name="Petersen C."/>
        </authorList>
    </citation>
    <scope>NUCLEOTIDE SEQUENCE</scope>
    <source>
        <strain evidence="3">IBT 17514</strain>
    </source>
</reference>
<evidence type="ECO:0000313" key="4">
    <source>
        <dbReference type="Proteomes" id="UP001215712"/>
    </source>
</evidence>
<dbReference type="Proteomes" id="UP001215712">
    <property type="component" value="Unassembled WGS sequence"/>
</dbReference>
<protein>
    <submittedName>
        <fullName evidence="3">Uncharacterized protein</fullName>
    </submittedName>
</protein>
<name>A0AAD6HGA9_9EURO</name>
<keyword evidence="1" id="KW-0175">Coiled coil</keyword>
<organism evidence="3 4">
    <name type="scientific">Penicillium malachiteum</name>
    <dbReference type="NCBI Taxonomy" id="1324776"/>
    <lineage>
        <taxon>Eukaryota</taxon>
        <taxon>Fungi</taxon>
        <taxon>Dikarya</taxon>
        <taxon>Ascomycota</taxon>
        <taxon>Pezizomycotina</taxon>
        <taxon>Eurotiomycetes</taxon>
        <taxon>Eurotiomycetidae</taxon>
        <taxon>Eurotiales</taxon>
        <taxon>Aspergillaceae</taxon>
        <taxon>Penicillium</taxon>
    </lineage>
</organism>
<evidence type="ECO:0000256" key="2">
    <source>
        <dbReference type="SAM" id="MobiDB-lite"/>
    </source>
</evidence>
<reference evidence="3" key="1">
    <citation type="journal article" date="2023" name="IMA Fungus">
        <title>Comparative genomic study of the Penicillium genus elucidates a diverse pangenome and 15 lateral gene transfer events.</title>
        <authorList>
            <person name="Petersen C."/>
            <person name="Sorensen T."/>
            <person name="Nielsen M.R."/>
            <person name="Sondergaard T.E."/>
            <person name="Sorensen J.L."/>
            <person name="Fitzpatrick D.A."/>
            <person name="Frisvad J.C."/>
            <person name="Nielsen K.L."/>
        </authorList>
    </citation>
    <scope>NUCLEOTIDE SEQUENCE</scope>
    <source>
        <strain evidence="3">IBT 17514</strain>
    </source>
</reference>
<dbReference type="EMBL" id="JAQJAN010000013">
    <property type="protein sequence ID" value="KAJ5712659.1"/>
    <property type="molecule type" value="Genomic_DNA"/>
</dbReference>
<sequence length="284" mass="31981">MANMISHSAKCDCSHCVPPQELLKSAEVIGAWQTKNDLFTHRIKQELLALKDITSLLATLKSKNPTPPRELDTATKDVLDGIINRRRCRTSVFNVLLDPFASDVAKKAKSDCLAKRNKRKTPCGDLNLDEVEKEITNTLFESATLDKIRETISKNPKGTFHFEYGCATFRYADAEIETPQVDKPVGPNGPVETIDVEEPTGSSKATDNKDDSMAKLNLRIQKLEESLGTSKEDKPTVFDRMEFLEAEFKRLQCAQEEIKRFTSELQEKLDEQPFSPFLNIDLAD</sequence>
<evidence type="ECO:0000313" key="3">
    <source>
        <dbReference type="EMBL" id="KAJ5712659.1"/>
    </source>
</evidence>
<evidence type="ECO:0000256" key="1">
    <source>
        <dbReference type="SAM" id="Coils"/>
    </source>
</evidence>
<feature type="coiled-coil region" evidence="1">
    <location>
        <begin position="213"/>
        <end position="271"/>
    </location>
</feature>
<proteinExistence type="predicted"/>